<organism evidence="2 3">
    <name type="scientific">Candidatus Yanofskybacteria bacterium GW2011_GWD2_39_48</name>
    <dbReference type="NCBI Taxonomy" id="1619031"/>
    <lineage>
        <taxon>Bacteria</taxon>
        <taxon>Candidatus Yanofskyibacteriota</taxon>
    </lineage>
</organism>
<evidence type="ECO:0000313" key="2">
    <source>
        <dbReference type="EMBL" id="KKR23978.1"/>
    </source>
</evidence>
<keyword evidence="2" id="KW-0689">Ribosomal protein</keyword>
<dbReference type="SUPFAM" id="SSF55653">
    <property type="entry name" value="Ribosomal protein L9 C-domain"/>
    <property type="match status" value="1"/>
</dbReference>
<dbReference type="GO" id="GO:0005840">
    <property type="term" value="C:ribosome"/>
    <property type="evidence" value="ECO:0007669"/>
    <property type="project" value="UniProtKB-KW"/>
</dbReference>
<dbReference type="InterPro" id="IPR020069">
    <property type="entry name" value="Ribosomal_bL9_C"/>
</dbReference>
<dbReference type="Pfam" id="PF03948">
    <property type="entry name" value="Ribosomal_L9_C"/>
    <property type="match status" value="1"/>
</dbReference>
<comment type="caution">
    <text evidence="2">The sequence shown here is derived from an EMBL/GenBank/DDBJ whole genome shotgun (WGS) entry which is preliminary data.</text>
</comment>
<evidence type="ECO:0000259" key="1">
    <source>
        <dbReference type="Pfam" id="PF03948"/>
    </source>
</evidence>
<dbReference type="EMBL" id="LBXD01000002">
    <property type="protein sequence ID" value="KKR23978.1"/>
    <property type="molecule type" value="Genomic_DNA"/>
</dbReference>
<evidence type="ECO:0000313" key="3">
    <source>
        <dbReference type="Proteomes" id="UP000034764"/>
    </source>
</evidence>
<accession>A0A0G0P7N9</accession>
<protein>
    <submittedName>
        <fullName evidence="2">50S ribosomal protein L9</fullName>
    </submittedName>
</protein>
<dbReference type="Proteomes" id="UP000034764">
    <property type="component" value="Unassembled WGS sequence"/>
</dbReference>
<keyword evidence="2" id="KW-0687">Ribonucleoprotein</keyword>
<sequence>MLEVEKKNAQAVAEQLKTITLEIKRKANEGGTLFDGIDRIDIVEALKASNRIELNEDMIEMDEKIKKIGEHEIKINLMPDIVSTLKVLVIAE</sequence>
<dbReference type="AlphaFoldDB" id="A0A0G0P7N9"/>
<dbReference type="InterPro" id="IPR036791">
    <property type="entry name" value="Ribosomal_bL9_C_sf"/>
</dbReference>
<name>A0A0G0P7N9_9BACT</name>
<feature type="domain" description="Large ribosomal subunit protein bL9 C-terminal" evidence="1">
    <location>
        <begin position="8"/>
        <end position="90"/>
    </location>
</feature>
<dbReference type="Gene3D" id="3.10.430.100">
    <property type="entry name" value="Ribosomal protein L9, C-terminal domain"/>
    <property type="match status" value="1"/>
</dbReference>
<gene>
    <name evidence="2" type="ORF">UT53_C0002G0011</name>
</gene>
<proteinExistence type="predicted"/>
<reference evidence="2 3" key="1">
    <citation type="journal article" date="2015" name="Nature">
        <title>rRNA introns, odd ribosomes, and small enigmatic genomes across a large radiation of phyla.</title>
        <authorList>
            <person name="Brown C.T."/>
            <person name="Hug L.A."/>
            <person name="Thomas B.C."/>
            <person name="Sharon I."/>
            <person name="Castelle C.J."/>
            <person name="Singh A."/>
            <person name="Wilkins M.J."/>
            <person name="Williams K.H."/>
            <person name="Banfield J.F."/>
        </authorList>
    </citation>
    <scope>NUCLEOTIDE SEQUENCE [LARGE SCALE GENOMIC DNA]</scope>
</reference>